<dbReference type="PANTHER" id="PTHR34135:SF2">
    <property type="entry name" value="LYSOZYME"/>
    <property type="match status" value="1"/>
</dbReference>
<proteinExistence type="inferred from homology"/>
<dbReference type="Proteomes" id="UP000051727">
    <property type="component" value="Unassembled WGS sequence"/>
</dbReference>
<evidence type="ECO:0000256" key="1">
    <source>
        <dbReference type="ARBA" id="ARBA00010646"/>
    </source>
</evidence>
<dbReference type="EMBL" id="JQAR01000002">
    <property type="protein sequence ID" value="KRN33043.1"/>
    <property type="molecule type" value="Genomic_DNA"/>
</dbReference>
<organism evidence="2 3">
    <name type="scientific">Liquorilactobacillus mali</name>
    <dbReference type="NCBI Taxonomy" id="1618"/>
    <lineage>
        <taxon>Bacteria</taxon>
        <taxon>Bacillati</taxon>
        <taxon>Bacillota</taxon>
        <taxon>Bacilli</taxon>
        <taxon>Lactobacillales</taxon>
        <taxon>Lactobacillaceae</taxon>
        <taxon>Liquorilactobacillus</taxon>
    </lineage>
</organism>
<dbReference type="Pfam" id="PF01183">
    <property type="entry name" value="Glyco_hydro_25"/>
    <property type="match status" value="1"/>
</dbReference>
<dbReference type="STRING" id="1618.IV36_GL000775"/>
<dbReference type="RefSeq" id="WP_056990346.1">
    <property type="nucleotide sequence ID" value="NZ_JQAR01000002.1"/>
</dbReference>
<protein>
    <submittedName>
        <fullName evidence="2">Muramidase</fullName>
    </submittedName>
</protein>
<dbReference type="PATRIC" id="fig|1618.3.peg.784"/>
<dbReference type="OrthoDB" id="37530at2"/>
<evidence type="ECO:0000313" key="3">
    <source>
        <dbReference type="Proteomes" id="UP000051727"/>
    </source>
</evidence>
<dbReference type="GO" id="GO:0016052">
    <property type="term" value="P:carbohydrate catabolic process"/>
    <property type="evidence" value="ECO:0007669"/>
    <property type="project" value="TreeGrafter"/>
</dbReference>
<dbReference type="PANTHER" id="PTHR34135">
    <property type="entry name" value="LYSOZYME"/>
    <property type="match status" value="1"/>
</dbReference>
<gene>
    <name evidence="2" type="ORF">IV36_GL000775</name>
</gene>
<dbReference type="GO" id="GO:0016998">
    <property type="term" value="P:cell wall macromolecule catabolic process"/>
    <property type="evidence" value="ECO:0007669"/>
    <property type="project" value="InterPro"/>
</dbReference>
<reference evidence="2 3" key="1">
    <citation type="journal article" date="2015" name="Genome Announc.">
        <title>Expanding the biotechnology potential of lactobacilli through comparative genomics of 213 strains and associated genera.</title>
        <authorList>
            <person name="Sun Z."/>
            <person name="Harris H.M."/>
            <person name="McCann A."/>
            <person name="Guo C."/>
            <person name="Argimon S."/>
            <person name="Zhang W."/>
            <person name="Yang X."/>
            <person name="Jeffery I.B."/>
            <person name="Cooney J.C."/>
            <person name="Kagawa T.F."/>
            <person name="Liu W."/>
            <person name="Song Y."/>
            <person name="Salvetti E."/>
            <person name="Wrobel A."/>
            <person name="Rasinkangas P."/>
            <person name="Parkhill J."/>
            <person name="Rea M.C."/>
            <person name="O'Sullivan O."/>
            <person name="Ritari J."/>
            <person name="Douillard F.P."/>
            <person name="Paul Ross R."/>
            <person name="Yang R."/>
            <person name="Briner A.E."/>
            <person name="Felis G.E."/>
            <person name="de Vos W.M."/>
            <person name="Barrangou R."/>
            <person name="Klaenhammer T.R."/>
            <person name="Caufield P.W."/>
            <person name="Cui Y."/>
            <person name="Zhang H."/>
            <person name="O'Toole P.W."/>
        </authorList>
    </citation>
    <scope>NUCLEOTIDE SEQUENCE [LARGE SCALE GENOMIC DNA]</scope>
    <source>
        <strain evidence="2 3">ATCC 27304</strain>
    </source>
</reference>
<dbReference type="Gene3D" id="3.20.20.80">
    <property type="entry name" value="Glycosidases"/>
    <property type="match status" value="1"/>
</dbReference>
<evidence type="ECO:0000313" key="2">
    <source>
        <dbReference type="EMBL" id="KRN33043.1"/>
    </source>
</evidence>
<comment type="caution">
    <text evidence="2">The sequence shown here is derived from an EMBL/GenBank/DDBJ whole genome shotgun (WGS) entry which is preliminary data.</text>
</comment>
<sequence length="210" mass="23141">MLGRERRSKALVLILSAAFFVCFSVYSVKATEIDSWYIGDSTRPVVSAVDVSSHQSGLTETNYQNLKLLGVKTIIVKAMEGSSYTNSYALTQMKYAANAGLNVALYQYAKYTTATEAETEANYLLTWLKENNVNTDILIFSDIEAEASEVSSVWSNLSAFQSVLSSGGYTNQGFYASKSSTYLSRYLSSLVAVGRQLMVKSTTFIKTVNY</sequence>
<dbReference type="GO" id="GO:0003796">
    <property type="term" value="F:lysozyme activity"/>
    <property type="evidence" value="ECO:0007669"/>
    <property type="project" value="InterPro"/>
</dbReference>
<dbReference type="GO" id="GO:0009253">
    <property type="term" value="P:peptidoglycan catabolic process"/>
    <property type="evidence" value="ECO:0007669"/>
    <property type="project" value="InterPro"/>
</dbReference>
<dbReference type="SUPFAM" id="SSF51445">
    <property type="entry name" value="(Trans)glycosidases"/>
    <property type="match status" value="1"/>
</dbReference>
<dbReference type="PROSITE" id="PS51904">
    <property type="entry name" value="GLYCOSYL_HYDROL_F25_2"/>
    <property type="match status" value="1"/>
</dbReference>
<name>A0A0R2FXE1_9LACO</name>
<dbReference type="InterPro" id="IPR002053">
    <property type="entry name" value="Glyco_hydro_25"/>
</dbReference>
<dbReference type="AlphaFoldDB" id="A0A0R2FXE1"/>
<accession>A0A0R2FXE1</accession>
<comment type="similarity">
    <text evidence="1">Belongs to the glycosyl hydrolase 25 family.</text>
</comment>
<dbReference type="InterPro" id="IPR017853">
    <property type="entry name" value="GH"/>
</dbReference>